<dbReference type="InterPro" id="IPR000415">
    <property type="entry name" value="Nitroreductase-like"/>
</dbReference>
<dbReference type="Proteomes" id="UP000224563">
    <property type="component" value="Unassembled WGS sequence"/>
</dbReference>
<organism evidence="5 6">
    <name type="scientific">Agathobacter ruminis</name>
    <dbReference type="NCBI Taxonomy" id="1712665"/>
    <lineage>
        <taxon>Bacteria</taxon>
        <taxon>Bacillati</taxon>
        <taxon>Bacillota</taxon>
        <taxon>Clostridia</taxon>
        <taxon>Lachnospirales</taxon>
        <taxon>Lachnospiraceae</taxon>
        <taxon>Agathobacter</taxon>
    </lineage>
</organism>
<protein>
    <submittedName>
        <fullName evidence="5">Nitroreductase</fullName>
    </submittedName>
</protein>
<evidence type="ECO:0000313" key="6">
    <source>
        <dbReference type="Proteomes" id="UP000224563"/>
    </source>
</evidence>
<dbReference type="SUPFAM" id="SSF55469">
    <property type="entry name" value="FMN-dependent nitroreductase-like"/>
    <property type="match status" value="2"/>
</dbReference>
<dbReference type="InterPro" id="IPR050627">
    <property type="entry name" value="Nitroreductase/BluB"/>
</dbReference>
<dbReference type="Gene3D" id="3.40.109.10">
    <property type="entry name" value="NADH Oxidase"/>
    <property type="match status" value="1"/>
</dbReference>
<keyword evidence="1" id="KW-0285">Flavoprotein</keyword>
<dbReference type="RefSeq" id="WP_099386852.1">
    <property type="nucleotide sequence ID" value="NZ_JANSWH010000033.1"/>
</dbReference>
<evidence type="ECO:0000256" key="1">
    <source>
        <dbReference type="ARBA" id="ARBA00022630"/>
    </source>
</evidence>
<keyword evidence="6" id="KW-1185">Reference proteome</keyword>
<dbReference type="AlphaFoldDB" id="A0A2G3E0N6"/>
<evidence type="ECO:0000256" key="2">
    <source>
        <dbReference type="ARBA" id="ARBA00022643"/>
    </source>
</evidence>
<proteinExistence type="predicted"/>
<reference evidence="5 6" key="2">
    <citation type="submission" date="2017-10" db="EMBL/GenBank/DDBJ databases">
        <authorList>
            <person name="Banno H."/>
            <person name="Chua N.-H."/>
        </authorList>
    </citation>
    <scope>NUCLEOTIDE SEQUENCE [LARGE SCALE GENOMIC DNA]</scope>
    <source>
        <strain evidence="5 6">JK623</strain>
    </source>
</reference>
<keyword evidence="3" id="KW-0560">Oxidoreductase</keyword>
<sequence>MSNLLELIKERKSVRTYDARPLSAEHQSELEAYAKAIRNPFEIPVEFVMLDAKEHGLSSPVLAGETEYVAAKVKKQPNAEVAYGYSFEKLVLHAKSLGIGTVFIGGTMKRELFEKAANVQADELMPCVSPLGYPAAKRSLKEVMMRKGVKADTRLKAEQLFFKDSWGNPLATAELSDVFEMVRLAPSAVNKQPWRIVEIDGVYHFYEKKDKGYDKEATGDLQKIDIGIALCHFMMGLEDLGKQPEVSFVNPGIEVPQGVEYVLSVSVS</sequence>
<dbReference type="InterPro" id="IPR029478">
    <property type="entry name" value="TM1586_NiRdase"/>
</dbReference>
<evidence type="ECO:0000256" key="3">
    <source>
        <dbReference type="ARBA" id="ARBA00023002"/>
    </source>
</evidence>
<accession>A0A2G3E0N6</accession>
<comment type="caution">
    <text evidence="5">The sequence shown here is derived from an EMBL/GenBank/DDBJ whole genome shotgun (WGS) entry which is preliminary data.</text>
</comment>
<evidence type="ECO:0000313" key="5">
    <source>
        <dbReference type="EMBL" id="PHU36683.1"/>
    </source>
</evidence>
<name>A0A2G3E0N6_9FIRM</name>
<feature type="domain" description="Putative nitroreductase TM1586" evidence="4">
    <location>
        <begin position="3"/>
        <end position="236"/>
    </location>
</feature>
<keyword evidence="2" id="KW-0288">FMN</keyword>
<dbReference type="PANTHER" id="PTHR23026">
    <property type="entry name" value="NADPH NITROREDUCTASE"/>
    <property type="match status" value="1"/>
</dbReference>
<dbReference type="Pfam" id="PF14512">
    <property type="entry name" value="TM1586_NiRdase"/>
    <property type="match status" value="1"/>
</dbReference>
<dbReference type="PANTHER" id="PTHR23026:SF90">
    <property type="entry name" value="IODOTYROSINE DEIODINASE 1"/>
    <property type="match status" value="1"/>
</dbReference>
<gene>
    <name evidence="5" type="ORF">CSX02_12010</name>
</gene>
<evidence type="ECO:0000259" key="4">
    <source>
        <dbReference type="Pfam" id="PF14512"/>
    </source>
</evidence>
<dbReference type="EMBL" id="PDYG01000128">
    <property type="protein sequence ID" value="PHU36683.1"/>
    <property type="molecule type" value="Genomic_DNA"/>
</dbReference>
<dbReference type="Gene3D" id="3.40.109.30">
    <property type="entry name" value="putative nitroreductase (tm1586), domain 2"/>
    <property type="match status" value="1"/>
</dbReference>
<reference evidence="5 6" key="1">
    <citation type="submission" date="2017-10" db="EMBL/GenBank/DDBJ databases">
        <title>Resolving the taxonomy of Roseburia spp., Eubacterium rectale and Agathobacter spp. through phylogenomic analysis.</title>
        <authorList>
            <person name="Sheridan P.O."/>
            <person name="Walker A.W."/>
            <person name="Duncan S.H."/>
            <person name="Scott K.P."/>
            <person name="Toole P.W.O."/>
            <person name="Luis P."/>
            <person name="Flint H.J."/>
        </authorList>
    </citation>
    <scope>NUCLEOTIDE SEQUENCE [LARGE SCALE GENOMIC DNA]</scope>
    <source>
        <strain evidence="5 6">JK623</strain>
    </source>
</reference>
<dbReference type="GO" id="GO:0016491">
    <property type="term" value="F:oxidoreductase activity"/>
    <property type="evidence" value="ECO:0007669"/>
    <property type="project" value="UniProtKB-KW"/>
</dbReference>